<evidence type="ECO:0000256" key="1">
    <source>
        <dbReference type="SAM" id="MobiDB-lite"/>
    </source>
</evidence>
<dbReference type="InterPro" id="IPR009060">
    <property type="entry name" value="UBA-like_sf"/>
</dbReference>
<dbReference type="InterPro" id="IPR003892">
    <property type="entry name" value="CUE"/>
</dbReference>
<dbReference type="GO" id="GO:0043130">
    <property type="term" value="F:ubiquitin binding"/>
    <property type="evidence" value="ECO:0007669"/>
    <property type="project" value="InterPro"/>
</dbReference>
<evidence type="ECO:0000259" key="3">
    <source>
        <dbReference type="PROSITE" id="PS51140"/>
    </source>
</evidence>
<dbReference type="AlphaFoldDB" id="A0A4Z1PWI7"/>
<keyword evidence="2" id="KW-1133">Transmembrane helix</keyword>
<keyword evidence="2" id="KW-0472">Membrane</keyword>
<dbReference type="EMBL" id="SNSC02000001">
    <property type="protein sequence ID" value="TID27552.1"/>
    <property type="molecule type" value="Genomic_DNA"/>
</dbReference>
<evidence type="ECO:0000256" key="2">
    <source>
        <dbReference type="SAM" id="Phobius"/>
    </source>
</evidence>
<proteinExistence type="predicted"/>
<evidence type="ECO:0000313" key="5">
    <source>
        <dbReference type="Proteomes" id="UP000298493"/>
    </source>
</evidence>
<dbReference type="Gene3D" id="1.10.8.10">
    <property type="entry name" value="DNA helicase RuvA subunit, C-terminal domain"/>
    <property type="match status" value="1"/>
</dbReference>
<feature type="region of interest" description="Disordered" evidence="1">
    <location>
        <begin position="185"/>
        <end position="225"/>
    </location>
</feature>
<feature type="compositionally biased region" description="Low complexity" evidence="1">
    <location>
        <begin position="188"/>
        <end position="202"/>
    </location>
</feature>
<evidence type="ECO:0000313" key="4">
    <source>
        <dbReference type="EMBL" id="TID27552.1"/>
    </source>
</evidence>
<dbReference type="Proteomes" id="UP000298493">
    <property type="component" value="Unassembled WGS sequence"/>
</dbReference>
<name>A0A4Z1PWI7_9PEZI</name>
<dbReference type="SUPFAM" id="SSF46934">
    <property type="entry name" value="UBA-like"/>
    <property type="match status" value="1"/>
</dbReference>
<comment type="caution">
    <text evidence="4">The sequence shown here is derived from an EMBL/GenBank/DDBJ whole genome shotgun (WGS) entry which is preliminary data.</text>
</comment>
<dbReference type="CDD" id="cd14279">
    <property type="entry name" value="CUE"/>
    <property type="match status" value="1"/>
</dbReference>
<sequence length="245" mass="26399">MPHSAPIPSTTYLSIASVILKAINFSVPTGKAPSEALTAPHPAAELLRVYMMAEAQTISLPQILVFLVVGLLIVRWFFASGTTTASGAVNGATAHGSRVNPAHVEQLMAMFPQLDRRTVIWELQKNGGNVNRIAEIVLGGGRLSIPPPTFQPPMPQPSTNARAVPRPVPSHPDLITKYNLASKLAEGSTTTSSEPPLSTSTPNLRKSPAWSTDKTQRQASLQRKKEEMILKARRAMEVRDKAANA</sequence>
<feature type="domain" description="CUE" evidence="3">
    <location>
        <begin position="99"/>
        <end position="143"/>
    </location>
</feature>
<accession>A0A4Z1PWI7</accession>
<reference evidence="4 5" key="1">
    <citation type="submission" date="2019-04" db="EMBL/GenBank/DDBJ databases">
        <title>High contiguity whole genome sequence and gene annotation resource for two Venturia nashicola isolates.</title>
        <authorList>
            <person name="Prokchorchik M."/>
            <person name="Won K."/>
            <person name="Lee Y."/>
            <person name="Choi E.D."/>
            <person name="Segonzac C."/>
            <person name="Sohn K.H."/>
        </authorList>
    </citation>
    <scope>NUCLEOTIDE SEQUENCE [LARGE SCALE GENOMIC DNA]</scope>
    <source>
        <strain evidence="4 5">PRI2</strain>
    </source>
</reference>
<feature type="transmembrane region" description="Helical" evidence="2">
    <location>
        <begin position="58"/>
        <end position="78"/>
    </location>
</feature>
<protein>
    <submittedName>
        <fullName evidence="4">Putative efflux pump</fullName>
    </submittedName>
</protein>
<dbReference type="Pfam" id="PF02845">
    <property type="entry name" value="CUE"/>
    <property type="match status" value="1"/>
</dbReference>
<dbReference type="PROSITE" id="PS51140">
    <property type="entry name" value="CUE"/>
    <property type="match status" value="1"/>
</dbReference>
<keyword evidence="2" id="KW-0812">Transmembrane</keyword>
<dbReference type="STRING" id="86259.A0A4Z1PWI7"/>
<organism evidence="4 5">
    <name type="scientific">Venturia nashicola</name>
    <dbReference type="NCBI Taxonomy" id="86259"/>
    <lineage>
        <taxon>Eukaryota</taxon>
        <taxon>Fungi</taxon>
        <taxon>Dikarya</taxon>
        <taxon>Ascomycota</taxon>
        <taxon>Pezizomycotina</taxon>
        <taxon>Dothideomycetes</taxon>
        <taxon>Pleosporomycetidae</taxon>
        <taxon>Venturiales</taxon>
        <taxon>Venturiaceae</taxon>
        <taxon>Venturia</taxon>
    </lineage>
</organism>
<feature type="compositionally biased region" description="Polar residues" evidence="1">
    <location>
        <begin position="209"/>
        <end position="221"/>
    </location>
</feature>
<gene>
    <name evidence="4" type="ORF">E6O75_ATG00319</name>
</gene>
<keyword evidence="5" id="KW-1185">Reference proteome</keyword>
<dbReference type="OrthoDB" id="3824970at2759"/>